<sequence>MISPSGPRLAGALGTSLLSLSMSVPGGYAALENTWGVVCEQAAKVGRDEPDRRDWRVLSIMHLADTRDQAYDDCVYGLPDFSKYFGAAGFVPLSNTVEGTLSSREFVEEYAAKGNCCIGTPEDAIAHIEDLLDRSGGFGTLLLLGHDWAAPKATFHSYELFARKVIPYFKGQLEASRASHEWAKGKREDLIGRAGQAVVKAINEHVAEHQHGES</sequence>
<protein>
    <submittedName>
        <fullName evidence="5">Limonene 1,2-monooxygenase domain protein</fullName>
        <ecNumber evidence="5">1.14.13.107</ecNumber>
    </submittedName>
</protein>
<dbReference type="AlphaFoldDB" id="A0A1V3X0J3"/>
<dbReference type="PANTHER" id="PTHR30137">
    <property type="entry name" value="LUCIFERASE-LIKE MONOOXYGENASE"/>
    <property type="match status" value="1"/>
</dbReference>
<dbReference type="GO" id="GO:0052601">
    <property type="term" value="F:limonene 1,2-monooxygenase [NAD(P)H) activity"/>
    <property type="evidence" value="ECO:0007669"/>
    <property type="project" value="UniProtKB-EC"/>
</dbReference>
<evidence type="ECO:0000256" key="3">
    <source>
        <dbReference type="ARBA" id="ARBA00023002"/>
    </source>
</evidence>
<comment type="caution">
    <text evidence="5">The sequence shown here is derived from an EMBL/GenBank/DDBJ whole genome shotgun (WGS) entry which is preliminary data.</text>
</comment>
<dbReference type="GO" id="GO:0005829">
    <property type="term" value="C:cytosol"/>
    <property type="evidence" value="ECO:0007669"/>
    <property type="project" value="TreeGrafter"/>
</dbReference>
<keyword evidence="2" id="KW-0285">Flavoprotein</keyword>
<evidence type="ECO:0000313" key="6">
    <source>
        <dbReference type="Proteomes" id="UP000188532"/>
    </source>
</evidence>
<organism evidence="5 6">
    <name type="scientific">Mycobacterium kansasii</name>
    <dbReference type="NCBI Taxonomy" id="1768"/>
    <lineage>
        <taxon>Bacteria</taxon>
        <taxon>Bacillati</taxon>
        <taxon>Actinomycetota</taxon>
        <taxon>Actinomycetes</taxon>
        <taxon>Mycobacteriales</taxon>
        <taxon>Mycobacteriaceae</taxon>
        <taxon>Mycobacterium</taxon>
    </lineage>
</organism>
<dbReference type="Gene3D" id="3.20.20.30">
    <property type="entry name" value="Luciferase-like domain"/>
    <property type="match status" value="1"/>
</dbReference>
<proteinExistence type="inferred from homology"/>
<evidence type="ECO:0000313" key="5">
    <source>
        <dbReference type="EMBL" id="OOK72588.1"/>
    </source>
</evidence>
<dbReference type="Proteomes" id="UP000188532">
    <property type="component" value="Unassembled WGS sequence"/>
</dbReference>
<reference evidence="5 6" key="1">
    <citation type="submission" date="2017-02" db="EMBL/GenBank/DDBJ databases">
        <title>Complete genome sequences of Mycobacterium kansasii strains isolated from rhesus macaques.</title>
        <authorList>
            <person name="Panda A."/>
            <person name="Nagaraj S."/>
            <person name="Zhao X."/>
            <person name="Tettelin H."/>
            <person name="Detolla L.J."/>
        </authorList>
    </citation>
    <scope>NUCLEOTIDE SEQUENCE [LARGE SCALE GENOMIC DNA]</scope>
    <source>
        <strain evidence="5 6">11-3469</strain>
    </source>
</reference>
<name>A0A1V3X0J3_MYCKA</name>
<keyword evidence="3 5" id="KW-0560">Oxidoreductase</keyword>
<gene>
    <name evidence="5" type="ORF">BZL29_4948</name>
</gene>
<dbReference type="SUPFAM" id="SSF51679">
    <property type="entry name" value="Bacterial luciferase-like"/>
    <property type="match status" value="1"/>
</dbReference>
<dbReference type="InterPro" id="IPR050766">
    <property type="entry name" value="Bact_Lucif_Oxidored"/>
</dbReference>
<evidence type="ECO:0000256" key="2">
    <source>
        <dbReference type="ARBA" id="ARBA00022630"/>
    </source>
</evidence>
<dbReference type="PANTHER" id="PTHR30137:SF16">
    <property type="entry name" value="BLL0895 PROTEIN"/>
    <property type="match status" value="1"/>
</dbReference>
<evidence type="ECO:0000256" key="1">
    <source>
        <dbReference type="ARBA" id="ARBA00010426"/>
    </source>
</evidence>
<dbReference type="STRING" id="1768.B1T50_12515"/>
<accession>A0A1V3X0J3</accession>
<evidence type="ECO:0000256" key="4">
    <source>
        <dbReference type="ARBA" id="ARBA00023033"/>
    </source>
</evidence>
<keyword evidence="4 5" id="KW-0503">Monooxygenase</keyword>
<dbReference type="InterPro" id="IPR036661">
    <property type="entry name" value="Luciferase-like_sf"/>
</dbReference>
<comment type="similarity">
    <text evidence="1">Belongs to the bacterial luciferase oxidoreductase family.</text>
</comment>
<dbReference type="EC" id="1.14.13.107" evidence="5"/>
<dbReference type="EMBL" id="MVBN01000005">
    <property type="protein sequence ID" value="OOK72588.1"/>
    <property type="molecule type" value="Genomic_DNA"/>
</dbReference>